<dbReference type="Pfam" id="PF03564">
    <property type="entry name" value="DUF1759"/>
    <property type="match status" value="1"/>
</dbReference>
<reference evidence="3" key="2">
    <citation type="submission" date="2019-09" db="UniProtKB">
        <authorList>
            <consortium name="WormBaseParasite"/>
        </authorList>
    </citation>
    <scope>IDENTIFICATION</scope>
</reference>
<sequence>MEYIIHTAEMRSASLLGTNATTQIPRTAVGMGPFLGDNRHSSSHRSINKVGKLIYLLEELYGSAKDVVNDLQVTADSYDVTIQLIRRKYANQEAVLGQFFFFSFFSVYPHSCGDAVKDLNNWNDKGYTVDAGQGVEEMLNKLNVADMKIGLEMNMSKTQFMVNQWCDTGLVRFNGVALQQIDFYVYLGREPNTGNDLAPEITRRRRAAGQPSV</sequence>
<proteinExistence type="predicted"/>
<accession>A0A183GHX4</accession>
<protein>
    <submittedName>
        <fullName evidence="3">DUF547 domain-containing protein</fullName>
    </submittedName>
</protein>
<dbReference type="AlphaFoldDB" id="A0A183GHX4"/>
<evidence type="ECO:0000313" key="3">
    <source>
        <dbReference type="WBParaSite" id="HPBE_0002219301-mRNA-1"/>
    </source>
</evidence>
<evidence type="ECO:0000313" key="1">
    <source>
        <dbReference type="EMBL" id="VDP30975.1"/>
    </source>
</evidence>
<dbReference type="Proteomes" id="UP000050761">
    <property type="component" value="Unassembled WGS sequence"/>
</dbReference>
<keyword evidence="2" id="KW-1185">Reference proteome</keyword>
<dbReference type="WBParaSite" id="HPBE_0002219301-mRNA-1">
    <property type="protein sequence ID" value="HPBE_0002219301-mRNA-1"/>
    <property type="gene ID" value="HPBE_0002219301"/>
</dbReference>
<accession>A0A3P8DHG7</accession>
<gene>
    <name evidence="1" type="ORF">HPBE_LOCUS22192</name>
</gene>
<name>A0A183GHX4_HELPZ</name>
<dbReference type="EMBL" id="UZAH01033743">
    <property type="protein sequence ID" value="VDP30975.1"/>
    <property type="molecule type" value="Genomic_DNA"/>
</dbReference>
<dbReference type="OrthoDB" id="5876002at2759"/>
<reference evidence="1 2" key="1">
    <citation type="submission" date="2018-11" db="EMBL/GenBank/DDBJ databases">
        <authorList>
            <consortium name="Pathogen Informatics"/>
        </authorList>
    </citation>
    <scope>NUCLEOTIDE SEQUENCE [LARGE SCALE GENOMIC DNA]</scope>
</reference>
<dbReference type="InterPro" id="IPR005312">
    <property type="entry name" value="DUF1759"/>
</dbReference>
<evidence type="ECO:0000313" key="2">
    <source>
        <dbReference type="Proteomes" id="UP000050761"/>
    </source>
</evidence>
<organism evidence="2 3">
    <name type="scientific">Heligmosomoides polygyrus</name>
    <name type="common">Parasitic roundworm</name>
    <dbReference type="NCBI Taxonomy" id="6339"/>
    <lineage>
        <taxon>Eukaryota</taxon>
        <taxon>Metazoa</taxon>
        <taxon>Ecdysozoa</taxon>
        <taxon>Nematoda</taxon>
        <taxon>Chromadorea</taxon>
        <taxon>Rhabditida</taxon>
        <taxon>Rhabditina</taxon>
        <taxon>Rhabditomorpha</taxon>
        <taxon>Strongyloidea</taxon>
        <taxon>Heligmosomidae</taxon>
        <taxon>Heligmosomoides</taxon>
    </lineage>
</organism>